<evidence type="ECO:0000313" key="7">
    <source>
        <dbReference type="Proteomes" id="UP000638560"/>
    </source>
</evidence>
<dbReference type="Proteomes" id="UP000638560">
    <property type="component" value="Unassembled WGS sequence"/>
</dbReference>
<organism evidence="6 7">
    <name type="scientific">Plantactinospora alkalitolerans</name>
    <dbReference type="NCBI Taxonomy" id="2789879"/>
    <lineage>
        <taxon>Bacteria</taxon>
        <taxon>Bacillati</taxon>
        <taxon>Actinomycetota</taxon>
        <taxon>Actinomycetes</taxon>
        <taxon>Micromonosporales</taxon>
        <taxon>Micromonosporaceae</taxon>
        <taxon>Plantactinospora</taxon>
    </lineage>
</organism>
<keyword evidence="7" id="KW-1185">Reference proteome</keyword>
<dbReference type="InterPro" id="IPR008920">
    <property type="entry name" value="TF_FadR/GntR_C"/>
</dbReference>
<evidence type="ECO:0000256" key="4">
    <source>
        <dbReference type="SAM" id="MobiDB-lite"/>
    </source>
</evidence>
<name>A0ABS0GY07_9ACTN</name>
<proteinExistence type="predicted"/>
<gene>
    <name evidence="6" type="ORF">I0C86_19305</name>
</gene>
<dbReference type="Pfam" id="PF07729">
    <property type="entry name" value="FCD"/>
    <property type="match status" value="1"/>
</dbReference>
<dbReference type="PANTHER" id="PTHR43537:SF5">
    <property type="entry name" value="UXU OPERON TRANSCRIPTIONAL REGULATOR"/>
    <property type="match status" value="1"/>
</dbReference>
<accession>A0ABS0GY07</accession>
<evidence type="ECO:0000256" key="2">
    <source>
        <dbReference type="ARBA" id="ARBA00023125"/>
    </source>
</evidence>
<evidence type="ECO:0000313" key="6">
    <source>
        <dbReference type="EMBL" id="MBF9131090.1"/>
    </source>
</evidence>
<keyword evidence="2" id="KW-0238">DNA-binding</keyword>
<dbReference type="Gene3D" id="1.10.10.10">
    <property type="entry name" value="Winged helix-like DNA-binding domain superfamily/Winged helix DNA-binding domain"/>
    <property type="match status" value="1"/>
</dbReference>
<dbReference type="InterPro" id="IPR036388">
    <property type="entry name" value="WH-like_DNA-bd_sf"/>
</dbReference>
<feature type="domain" description="HTH gntR-type" evidence="5">
    <location>
        <begin position="86"/>
        <end position="153"/>
    </location>
</feature>
<reference evidence="6 7" key="1">
    <citation type="submission" date="2020-11" db="EMBL/GenBank/DDBJ databases">
        <title>A novel isolate from a Black sea contaminated sediment with potential to produce alkanes: Plantactinospora alkalitolerans sp. nov.</title>
        <authorList>
            <person name="Carro L."/>
            <person name="Veyisoglu A."/>
            <person name="Guven K."/>
            <person name="Schumann P."/>
            <person name="Klenk H.-P."/>
            <person name="Sahin N."/>
        </authorList>
    </citation>
    <scope>NUCLEOTIDE SEQUENCE [LARGE SCALE GENOMIC DNA]</scope>
    <source>
        <strain evidence="6 7">S1510</strain>
    </source>
</reference>
<dbReference type="Pfam" id="PF00392">
    <property type="entry name" value="GntR"/>
    <property type="match status" value="1"/>
</dbReference>
<evidence type="ECO:0000259" key="5">
    <source>
        <dbReference type="PROSITE" id="PS50949"/>
    </source>
</evidence>
<comment type="caution">
    <text evidence="6">The sequence shown here is derived from an EMBL/GenBank/DDBJ whole genome shotgun (WGS) entry which is preliminary data.</text>
</comment>
<dbReference type="InterPro" id="IPR011711">
    <property type="entry name" value="GntR_C"/>
</dbReference>
<evidence type="ECO:0000256" key="3">
    <source>
        <dbReference type="ARBA" id="ARBA00023163"/>
    </source>
</evidence>
<dbReference type="InterPro" id="IPR036390">
    <property type="entry name" value="WH_DNA-bd_sf"/>
</dbReference>
<sequence>MEAGGNYGYDRSGHAVPAYARLSGARRDVRPAGTRVRRGPSGIDGEPTVSGATPPPASTPRPAGTTSGLAQSSPPQPETTPRRRAARSADEAYQELRRAIYRGELMPNERLIEVELAARLQVSRGVVRTVLVRLGQDGLVVLTPNRGAHVRLVTEEQAVEILQVRAVLEALTARQAALNATDQEIGAIRRILNRMSQKLEQDDLLGYSEGNANLHASIIAAARHETTAGLIAGLRAQLVRFQYRTILVPGRAAQSLGEHTAIVEAIANRDPDAAEAAMRRHLGHVESTLANTATALRHGSGPSGGTRAAGDNRAADDNRAYDSTSAADSTRTA</sequence>
<protein>
    <submittedName>
        <fullName evidence="6">GntR family transcriptional regulator</fullName>
    </submittedName>
</protein>
<keyword evidence="3" id="KW-0804">Transcription</keyword>
<feature type="compositionally biased region" description="Polar residues" evidence="4">
    <location>
        <begin position="321"/>
        <end position="333"/>
    </location>
</feature>
<dbReference type="EMBL" id="JADPUN010000178">
    <property type="protein sequence ID" value="MBF9131090.1"/>
    <property type="molecule type" value="Genomic_DNA"/>
</dbReference>
<feature type="region of interest" description="Disordered" evidence="4">
    <location>
        <begin position="292"/>
        <end position="333"/>
    </location>
</feature>
<keyword evidence="1" id="KW-0805">Transcription regulation</keyword>
<dbReference type="PANTHER" id="PTHR43537">
    <property type="entry name" value="TRANSCRIPTIONAL REGULATOR, GNTR FAMILY"/>
    <property type="match status" value="1"/>
</dbReference>
<dbReference type="SUPFAM" id="SSF48008">
    <property type="entry name" value="GntR ligand-binding domain-like"/>
    <property type="match status" value="1"/>
</dbReference>
<dbReference type="Gene3D" id="1.20.120.530">
    <property type="entry name" value="GntR ligand-binding domain-like"/>
    <property type="match status" value="1"/>
</dbReference>
<evidence type="ECO:0000256" key="1">
    <source>
        <dbReference type="ARBA" id="ARBA00023015"/>
    </source>
</evidence>
<dbReference type="SMART" id="SM00895">
    <property type="entry name" value="FCD"/>
    <property type="match status" value="1"/>
</dbReference>
<dbReference type="SMART" id="SM00345">
    <property type="entry name" value="HTH_GNTR"/>
    <property type="match status" value="1"/>
</dbReference>
<dbReference type="SUPFAM" id="SSF46785">
    <property type="entry name" value="Winged helix' DNA-binding domain"/>
    <property type="match status" value="1"/>
</dbReference>
<dbReference type="PROSITE" id="PS50949">
    <property type="entry name" value="HTH_GNTR"/>
    <property type="match status" value="1"/>
</dbReference>
<feature type="region of interest" description="Disordered" evidence="4">
    <location>
        <begin position="20"/>
        <end position="91"/>
    </location>
</feature>
<dbReference type="InterPro" id="IPR000524">
    <property type="entry name" value="Tscrpt_reg_HTH_GntR"/>
</dbReference>